<dbReference type="Gene3D" id="3.40.366.10">
    <property type="entry name" value="Malonyl-Coenzyme A Acyl Carrier Protein, domain 2"/>
    <property type="match status" value="2"/>
</dbReference>
<dbReference type="InterPro" id="IPR001031">
    <property type="entry name" value="Thioesterase"/>
</dbReference>
<dbReference type="FunFam" id="3.40.47.10:FF:000031">
    <property type="entry name" value="Sterigmatocystin biosynthesis polyketide synthase"/>
    <property type="match status" value="1"/>
</dbReference>
<dbReference type="InterPro" id="IPR009081">
    <property type="entry name" value="PP-bd_ACP"/>
</dbReference>
<dbReference type="SMART" id="SM00827">
    <property type="entry name" value="PKS_AT"/>
    <property type="match status" value="1"/>
</dbReference>
<gene>
    <name evidence="9" type="ORF">RAG0_06351</name>
</gene>
<evidence type="ECO:0000256" key="4">
    <source>
        <dbReference type="PROSITE-ProRule" id="PRU01363"/>
    </source>
</evidence>
<dbReference type="PROSITE" id="PS52004">
    <property type="entry name" value="KS3_2"/>
    <property type="match status" value="1"/>
</dbReference>
<evidence type="ECO:0000313" key="10">
    <source>
        <dbReference type="Proteomes" id="UP000178912"/>
    </source>
</evidence>
<feature type="domain" description="Carrier" evidence="6">
    <location>
        <begin position="1765"/>
        <end position="1839"/>
    </location>
</feature>
<dbReference type="Gene3D" id="1.10.1200.10">
    <property type="entry name" value="ACP-like"/>
    <property type="match status" value="2"/>
</dbReference>
<dbReference type="Gene3D" id="3.10.129.110">
    <property type="entry name" value="Polyketide synthase dehydratase"/>
    <property type="match status" value="1"/>
</dbReference>
<keyword evidence="10" id="KW-1185">Reference proteome</keyword>
<reference evidence="10" key="1">
    <citation type="submission" date="2016-03" db="EMBL/GenBank/DDBJ databases">
        <authorList>
            <person name="Guldener U."/>
        </authorList>
    </citation>
    <scope>NUCLEOTIDE SEQUENCE [LARGE SCALE GENOMIC DNA]</scope>
    <source>
        <strain evidence="10">04CH-RAC-A.6.1</strain>
    </source>
</reference>
<dbReference type="SUPFAM" id="SSF52151">
    <property type="entry name" value="FabD/lysophospholipase-like"/>
    <property type="match status" value="2"/>
</dbReference>
<evidence type="ECO:0000256" key="5">
    <source>
        <dbReference type="SAM" id="MobiDB-lite"/>
    </source>
</evidence>
<dbReference type="Pfam" id="PF00698">
    <property type="entry name" value="Acyl_transf_1"/>
    <property type="match status" value="1"/>
</dbReference>
<keyword evidence="3" id="KW-0808">Transferase</keyword>
<dbReference type="InterPro" id="IPR020841">
    <property type="entry name" value="PKS_Beta-ketoAc_synthase_dom"/>
</dbReference>
<feature type="active site" description="Proton donor; for dehydratase activity" evidence="4">
    <location>
        <position position="1514"/>
    </location>
</feature>
<dbReference type="InterPro" id="IPR029058">
    <property type="entry name" value="AB_hydrolase_fold"/>
</dbReference>
<dbReference type="InterPro" id="IPR014031">
    <property type="entry name" value="Ketoacyl_synth_C"/>
</dbReference>
<dbReference type="CDD" id="cd00833">
    <property type="entry name" value="PKS"/>
    <property type="match status" value="1"/>
</dbReference>
<dbReference type="InterPro" id="IPR001227">
    <property type="entry name" value="Ac_transferase_dom_sf"/>
</dbReference>
<dbReference type="GO" id="GO:0004312">
    <property type="term" value="F:fatty acid synthase activity"/>
    <property type="evidence" value="ECO:0007669"/>
    <property type="project" value="TreeGrafter"/>
</dbReference>
<dbReference type="Gene3D" id="3.30.70.3290">
    <property type="match status" value="1"/>
</dbReference>
<dbReference type="InterPro" id="IPR006162">
    <property type="entry name" value="Ppantetheine_attach_site"/>
</dbReference>
<feature type="region of interest" description="C-terminal hotdog fold" evidence="4">
    <location>
        <begin position="1454"/>
        <end position="1601"/>
    </location>
</feature>
<evidence type="ECO:0000313" key="9">
    <source>
        <dbReference type="EMBL" id="CZS97190.1"/>
    </source>
</evidence>
<dbReference type="InterPro" id="IPR018201">
    <property type="entry name" value="Ketoacyl_synth_AS"/>
</dbReference>
<dbReference type="FunFam" id="3.40.366.10:FF:000002">
    <property type="entry name" value="Probable polyketide synthase 2"/>
    <property type="match status" value="1"/>
</dbReference>
<evidence type="ECO:0000259" key="6">
    <source>
        <dbReference type="PROSITE" id="PS50075"/>
    </source>
</evidence>
<dbReference type="PROSITE" id="PS52019">
    <property type="entry name" value="PKS_MFAS_DH"/>
    <property type="match status" value="1"/>
</dbReference>
<feature type="region of interest" description="Disordered" evidence="5">
    <location>
        <begin position="1727"/>
        <end position="1761"/>
    </location>
</feature>
<dbReference type="SUPFAM" id="SSF53474">
    <property type="entry name" value="alpha/beta-Hydrolases"/>
    <property type="match status" value="1"/>
</dbReference>
<evidence type="ECO:0000256" key="3">
    <source>
        <dbReference type="ARBA" id="ARBA00022679"/>
    </source>
</evidence>
<feature type="domain" description="Ketosynthase family 3 (KS3)" evidence="7">
    <location>
        <begin position="382"/>
        <end position="814"/>
    </location>
</feature>
<dbReference type="PROSITE" id="PS00012">
    <property type="entry name" value="PHOSPHOPANTETHEINE"/>
    <property type="match status" value="1"/>
</dbReference>
<keyword evidence="1" id="KW-0596">Phosphopantetheine</keyword>
<dbReference type="InterPro" id="IPR036736">
    <property type="entry name" value="ACP-like_sf"/>
</dbReference>
<dbReference type="SMART" id="SM00823">
    <property type="entry name" value="PKS_PP"/>
    <property type="match status" value="2"/>
</dbReference>
<dbReference type="GO" id="GO:0004315">
    <property type="term" value="F:3-oxoacyl-[acyl-carrier-protein] synthase activity"/>
    <property type="evidence" value="ECO:0007669"/>
    <property type="project" value="InterPro"/>
</dbReference>
<evidence type="ECO:0000259" key="7">
    <source>
        <dbReference type="PROSITE" id="PS52004"/>
    </source>
</evidence>
<dbReference type="InterPro" id="IPR014043">
    <property type="entry name" value="Acyl_transferase_dom"/>
</dbReference>
<dbReference type="SUPFAM" id="SSF53901">
    <property type="entry name" value="Thiolase-like"/>
    <property type="match status" value="1"/>
</dbReference>
<dbReference type="InterPro" id="IPR016039">
    <property type="entry name" value="Thiolase-like"/>
</dbReference>
<dbReference type="GO" id="GO:0006633">
    <property type="term" value="P:fatty acid biosynthetic process"/>
    <property type="evidence" value="ECO:0007669"/>
    <property type="project" value="InterPro"/>
</dbReference>
<feature type="active site" description="Proton acceptor; for dehydratase activity" evidence="4">
    <location>
        <position position="1327"/>
    </location>
</feature>
<dbReference type="InterPro" id="IPR050091">
    <property type="entry name" value="PKS_NRPS_Biosynth_Enz"/>
</dbReference>
<dbReference type="Pfam" id="PF00550">
    <property type="entry name" value="PP-binding"/>
    <property type="match status" value="2"/>
</dbReference>
<feature type="region of interest" description="N-terminal hotdog fold" evidence="4">
    <location>
        <begin position="1295"/>
        <end position="1426"/>
    </location>
</feature>
<dbReference type="GO" id="GO:0005886">
    <property type="term" value="C:plasma membrane"/>
    <property type="evidence" value="ECO:0007669"/>
    <property type="project" value="TreeGrafter"/>
</dbReference>
<evidence type="ECO:0000256" key="1">
    <source>
        <dbReference type="ARBA" id="ARBA00022450"/>
    </source>
</evidence>
<dbReference type="Pfam" id="PF22621">
    <property type="entry name" value="CurL-like_PKS_C"/>
    <property type="match status" value="1"/>
</dbReference>
<dbReference type="InterPro" id="IPR030918">
    <property type="entry name" value="PT_fungal_PKS"/>
</dbReference>
<dbReference type="InterPro" id="IPR032088">
    <property type="entry name" value="SAT"/>
</dbReference>
<dbReference type="Gene3D" id="3.40.47.10">
    <property type="match status" value="1"/>
</dbReference>
<dbReference type="FunFam" id="3.10.129.110:FF:000001">
    <property type="entry name" value="Sterigmatocystin biosynthesis polyketide synthase"/>
    <property type="match status" value="1"/>
</dbReference>
<dbReference type="Gene3D" id="3.40.50.1820">
    <property type="entry name" value="alpha/beta hydrolase"/>
    <property type="match status" value="1"/>
</dbReference>
<dbReference type="InterPro" id="IPR016036">
    <property type="entry name" value="Malonyl_transacylase_ACP-bd"/>
</dbReference>
<feature type="domain" description="PKS/mFAS DH" evidence="8">
    <location>
        <begin position="1295"/>
        <end position="1601"/>
    </location>
</feature>
<dbReference type="PANTHER" id="PTHR43775">
    <property type="entry name" value="FATTY ACID SYNTHASE"/>
    <property type="match status" value="1"/>
</dbReference>
<feature type="domain" description="Carrier" evidence="6">
    <location>
        <begin position="1641"/>
        <end position="1722"/>
    </location>
</feature>
<dbReference type="InterPro" id="IPR049900">
    <property type="entry name" value="PKS_mFAS_DH"/>
</dbReference>
<organism evidence="9 10">
    <name type="scientific">Rhynchosporium agropyri</name>
    <dbReference type="NCBI Taxonomy" id="914238"/>
    <lineage>
        <taxon>Eukaryota</taxon>
        <taxon>Fungi</taxon>
        <taxon>Dikarya</taxon>
        <taxon>Ascomycota</taxon>
        <taxon>Pezizomycotina</taxon>
        <taxon>Leotiomycetes</taxon>
        <taxon>Helotiales</taxon>
        <taxon>Ploettnerulaceae</taxon>
        <taxon>Rhynchosporium</taxon>
    </lineage>
</organism>
<dbReference type="OrthoDB" id="329835at2759"/>
<dbReference type="InterPro" id="IPR016035">
    <property type="entry name" value="Acyl_Trfase/lysoPLipase"/>
</dbReference>
<dbReference type="Pfam" id="PF14765">
    <property type="entry name" value="PS-DH"/>
    <property type="match status" value="1"/>
</dbReference>
<name>A0A1E1KGU1_9HELO</name>
<dbReference type="Pfam" id="PF02801">
    <property type="entry name" value="Ketoacyl-synt_C"/>
    <property type="match status" value="1"/>
</dbReference>
<dbReference type="PANTHER" id="PTHR43775:SF37">
    <property type="entry name" value="SI:DKEY-61P9.11"/>
    <property type="match status" value="1"/>
</dbReference>
<evidence type="ECO:0000256" key="2">
    <source>
        <dbReference type="ARBA" id="ARBA00022553"/>
    </source>
</evidence>
<dbReference type="SUPFAM" id="SSF55048">
    <property type="entry name" value="Probable ACP-binding domain of malonyl-CoA ACP transacylase"/>
    <property type="match status" value="1"/>
</dbReference>
<dbReference type="NCBIfam" id="TIGR04532">
    <property type="entry name" value="PT_fungal_PKS"/>
    <property type="match status" value="1"/>
</dbReference>
<dbReference type="InterPro" id="IPR049551">
    <property type="entry name" value="PKS_DH_C"/>
</dbReference>
<dbReference type="SUPFAM" id="SSF47336">
    <property type="entry name" value="ACP-like"/>
    <property type="match status" value="2"/>
</dbReference>
<dbReference type="Pfam" id="PF00975">
    <property type="entry name" value="Thioesterase"/>
    <property type="match status" value="1"/>
</dbReference>
<dbReference type="GO" id="GO:0031177">
    <property type="term" value="F:phosphopantetheine binding"/>
    <property type="evidence" value="ECO:0007669"/>
    <property type="project" value="InterPro"/>
</dbReference>
<evidence type="ECO:0000259" key="8">
    <source>
        <dbReference type="PROSITE" id="PS52019"/>
    </source>
</evidence>
<dbReference type="GO" id="GO:0044550">
    <property type="term" value="P:secondary metabolite biosynthetic process"/>
    <property type="evidence" value="ECO:0007669"/>
    <property type="project" value="UniProtKB-ARBA"/>
</dbReference>
<proteinExistence type="predicted"/>
<dbReference type="EMBL" id="FJUX01000030">
    <property type="protein sequence ID" value="CZS97190.1"/>
    <property type="molecule type" value="Genomic_DNA"/>
</dbReference>
<dbReference type="Pfam" id="PF00109">
    <property type="entry name" value="ketoacyl-synt"/>
    <property type="match status" value="1"/>
</dbReference>
<dbReference type="SMART" id="SM00825">
    <property type="entry name" value="PKS_KS"/>
    <property type="match status" value="1"/>
</dbReference>
<dbReference type="Proteomes" id="UP000178912">
    <property type="component" value="Unassembled WGS sequence"/>
</dbReference>
<dbReference type="GO" id="GO:0005737">
    <property type="term" value="C:cytoplasm"/>
    <property type="evidence" value="ECO:0007669"/>
    <property type="project" value="TreeGrafter"/>
</dbReference>
<protein>
    <submittedName>
        <fullName evidence="9">Probable polyketide synthase</fullName>
    </submittedName>
</protein>
<dbReference type="FunFam" id="1.10.1200.10:FF:000011">
    <property type="entry name" value="Sterigmatocystin biosynthesis polyketide synthase"/>
    <property type="match status" value="1"/>
</dbReference>
<keyword evidence="2" id="KW-0597">Phosphoprotein</keyword>
<dbReference type="InterPro" id="IPR020806">
    <property type="entry name" value="PKS_PP-bd"/>
</dbReference>
<dbReference type="PROSITE" id="PS00606">
    <property type="entry name" value="KS3_1"/>
    <property type="match status" value="1"/>
</dbReference>
<dbReference type="PROSITE" id="PS50075">
    <property type="entry name" value="CARRIER"/>
    <property type="match status" value="2"/>
</dbReference>
<dbReference type="InterPro" id="IPR014030">
    <property type="entry name" value="Ketoacyl_synth_N"/>
</dbReference>
<sequence>MSDKMAFLLFGDQSLGVHSFLADFYRDGNPSILTLSFLDQVGAALRFEVDHMSSIERQMVPHFSSIKDLSEKYHVRKIKNSAVDSALLCITQLAHYIDRAEKIHEDATRPEETCLVGLCTGLFAAAAIASSPSLSTLVPIAVQLALMAFRAGAHVAALAERLHKDSDSSETWTYVLPAITEMETISIIDLFHDQVGVPSANHVYISTITSNSIAISGPPTSLESLFRFHSFDEKPVPIPVHGPYHAPHLHSAVDADKILRLRDPQVQKVLGDAKPRNPIMSSRTGAWYSEETSISLLQAVLRDILTEPLQFQKVVHGCVMKAQAYQGPKCLVIPFGPTEAGTSLATTLKAQTDLDIILRRAPASVRLPSPTSSNFANGSNGRCKLAIVGMAGRFPDAASHEKLWELLEKGLDVHREVPKDRFDARTHTDPTGKTRNTSHTPYGCWIENPGLFDPRFFNMSPREAFQTDPMQRLSLVTAFEALEMAGYVPNRTRSTQLDRIGTFYGQTSDDWREINAAQDVDTYFITGGVRAFGPGRINYHFGFSGPSFSIDTACSSSAAAIQLACTSLWANDCDTAIVGGVSCMTNSDIFAGLSRGQFLSKTGPCATFDNDADGYCRADAVGTVIVKKLEDALADKDNVLAVILGTATNHSADAISITHPHGGTQEILYRSILATAGVDPLDIDYVEMHGTGTQAGDGTEMRSVTNVFAPTDRKRTAEQPLYLGAVKANVGHGEAASGVTALIKVLLMLQKNAIPPHVGIKNTINKGFPSDLAERNVHIAFHKTPLRKRTNAPRRIFVNNFSAAGGNTGLLLEEAPALKRAVMDPRSTHVITVTAKSKSAMLRNAERLIGYLAQNSTTSLADLAYTTTARRIQHNWRMSITTADIGEVQALLGSKLHENFVPVLTAPPKVAFLFTGQGSHYPAMGMELYNTSTLFKDTIDEFDKIAIIHGFPSFIPLVDGSAVDIQTLSPVVVQIGIVCLEMAMARLWDSWGIKPSVVLGHSLGEYAALNISGILSASDTIFLVGTRAQLLVQKCTPGTHGMVAVQGSLASVKEALNKRDINIACMNSSRETVLSGEAAEMAEVADSLTNSGFKCTQLKVPFAFHSAQIDPILDDFQRAAESVKFGKETIPLISSVLGRMLNEPEAIDAVYLRNHARNPVNFVGGLQSAQIAGATDDKTVWMEVGPHPVCLNMVKATLDIPTIIAPSLRRSECAYKTISNSLCTMHTAGLNVDWNEYHRDFNDSVHLLDIPTYSFDDKNYWIQYEGDWCLTKGNGAKLAPLLEDIKPRFSTTSVQNIISEFIKDDIAVVSAESNLAEPALRGVVTGHQVNGTMLCPSSLYADMAITLCEYAYKLFRPDAIDLGVNVSNMKVVKPLIARPDGASQILRMIATVDFVAGKADLIFSTGLDKDKVEHGTCEVIFGNTKDYLAEWQRTSYLIQSRVDWLKEAEQDGRAHKIGRGLAYKLFAALVDYNPRYRGMEEVILHSENFEATSKVKFQTTEKDGNFIFSPYWIDSLAHISGFIVNGSDAVDSRENVYISHGWESLRIAEPLSQKKTYRAYVRMQPEEGKVLAGDVYIFDGDRIVAMVGCLKFQCIPRKVLNMFLPPAGGVKTIVAKPIQAASKTAPAKQVKTAQVTLANIATVNKKLISVCARALDILAAEVGVGIDELVDNIGFTDLGVDSLMSLTVSGRMREELEVDVHSHDFNDHPTIGSFKAFLSKFETALIPSSDSSDTSIEDKSTPDLVDDSNVTTPLDDTPVEENKDESLGNIIRTTIAEEMGVDIEEIADTVDLSTLGMDSLMSLSILGRLREKTDMSLPADLLTVNQSIRDIKRSLNIGEPAKRIVSVSVSKRIESSARSIIPPQRFATSVLLQGNSRRATKTLWMIPDGGGSATSYVDIPDLSPDIAVFGLNSPYMKVPEEYKCGVIAMAEAFITEMKRRQPTGPYILAGWSAGGVIAFEAVNQLTKAGDFVEKLILIDSPCPDIIEPLPSSLHRWFASIGLLGDGDDSKLPSWLLPHFAASVNALSNYTPEIINPEKSPHVTAIWCEDGVCKLPSDPRPDPFPYGHAQFLLDNRTDFGPNIWDKYLNPAKFACKHVPGNHFSMMKKPYVSEVGNIIRDAMNAIV</sequence>
<dbReference type="Pfam" id="PF16073">
    <property type="entry name" value="SAT"/>
    <property type="match status" value="1"/>
</dbReference>
<dbReference type="InterPro" id="IPR042104">
    <property type="entry name" value="PKS_dehydratase_sf"/>
</dbReference>
<accession>A0A1E1KGU1</accession>